<dbReference type="Proteomes" id="UP000635477">
    <property type="component" value="Unassembled WGS sequence"/>
</dbReference>
<proteinExistence type="predicted"/>
<evidence type="ECO:0000313" key="1">
    <source>
        <dbReference type="EMBL" id="KAF4979742.1"/>
    </source>
</evidence>
<comment type="caution">
    <text evidence="1">The sequence shown here is derived from an EMBL/GenBank/DDBJ whole genome shotgun (WGS) entry which is preliminary data.</text>
</comment>
<gene>
    <name evidence="1" type="ORF">FZEAL_4099</name>
</gene>
<keyword evidence="2" id="KW-1185">Reference proteome</keyword>
<dbReference type="AlphaFoldDB" id="A0A8H4UMA6"/>
<sequence>MDDTSAKLARIITPIFNNTTTTNTNPNSRPKRLFSVRTVTPTSGSDHTEPNCPMASLSQSLTSNLTDRSPPLSTPYIVNDASLGKQVNTGGCVSICDAIPKEPLGCVAP</sequence>
<dbReference type="EMBL" id="JABEYC010000280">
    <property type="protein sequence ID" value="KAF4979742.1"/>
    <property type="molecule type" value="Genomic_DNA"/>
</dbReference>
<evidence type="ECO:0000313" key="2">
    <source>
        <dbReference type="Proteomes" id="UP000635477"/>
    </source>
</evidence>
<accession>A0A8H4UMA6</accession>
<organism evidence="1 2">
    <name type="scientific">Fusarium zealandicum</name>
    <dbReference type="NCBI Taxonomy" id="1053134"/>
    <lineage>
        <taxon>Eukaryota</taxon>
        <taxon>Fungi</taxon>
        <taxon>Dikarya</taxon>
        <taxon>Ascomycota</taxon>
        <taxon>Pezizomycotina</taxon>
        <taxon>Sordariomycetes</taxon>
        <taxon>Hypocreomycetidae</taxon>
        <taxon>Hypocreales</taxon>
        <taxon>Nectriaceae</taxon>
        <taxon>Fusarium</taxon>
        <taxon>Fusarium staphyleae species complex</taxon>
    </lineage>
</organism>
<protein>
    <submittedName>
        <fullName evidence="1">Uncharacterized protein</fullName>
    </submittedName>
</protein>
<reference evidence="1" key="1">
    <citation type="journal article" date="2020" name="BMC Genomics">
        <title>Correction to: Identification and distribution of gene clusters required for synthesis of sphingolipid metabolism inhibitors in diverse species of the filamentous fungus Fusarium.</title>
        <authorList>
            <person name="Kim H.S."/>
            <person name="Lohmar J.M."/>
            <person name="Busman M."/>
            <person name="Brown D.W."/>
            <person name="Naumann T.A."/>
            <person name="Divon H.H."/>
            <person name="Lysoe E."/>
            <person name="Uhlig S."/>
            <person name="Proctor R.H."/>
        </authorList>
    </citation>
    <scope>NUCLEOTIDE SEQUENCE</scope>
    <source>
        <strain evidence="1">NRRL 22465</strain>
    </source>
</reference>
<reference evidence="1" key="2">
    <citation type="submission" date="2020-05" db="EMBL/GenBank/DDBJ databases">
        <authorList>
            <person name="Kim H.-S."/>
            <person name="Proctor R.H."/>
            <person name="Brown D.W."/>
        </authorList>
    </citation>
    <scope>NUCLEOTIDE SEQUENCE</scope>
    <source>
        <strain evidence="1">NRRL 22465</strain>
    </source>
</reference>
<name>A0A8H4UMA6_9HYPO</name>